<evidence type="ECO:0000313" key="1">
    <source>
        <dbReference type="EMBL" id="KAI3707962.1"/>
    </source>
</evidence>
<proteinExistence type="predicted"/>
<organism evidence="1 2">
    <name type="scientific">Cichorium intybus</name>
    <name type="common">Chicory</name>
    <dbReference type="NCBI Taxonomy" id="13427"/>
    <lineage>
        <taxon>Eukaryota</taxon>
        <taxon>Viridiplantae</taxon>
        <taxon>Streptophyta</taxon>
        <taxon>Embryophyta</taxon>
        <taxon>Tracheophyta</taxon>
        <taxon>Spermatophyta</taxon>
        <taxon>Magnoliopsida</taxon>
        <taxon>eudicotyledons</taxon>
        <taxon>Gunneridae</taxon>
        <taxon>Pentapetalae</taxon>
        <taxon>asterids</taxon>
        <taxon>campanulids</taxon>
        <taxon>Asterales</taxon>
        <taxon>Asteraceae</taxon>
        <taxon>Cichorioideae</taxon>
        <taxon>Cichorieae</taxon>
        <taxon>Cichoriinae</taxon>
        <taxon>Cichorium</taxon>
    </lineage>
</organism>
<gene>
    <name evidence="1" type="ORF">L2E82_36929</name>
</gene>
<name>A0ACB9ACN9_CICIN</name>
<accession>A0ACB9ACN9</accession>
<sequence length="548" mass="61562">MLRLLTGDDTWTNNRELNIDLLFDSCTKPHLAKNLHALLIVLGKVQSLFISTRLVNLYANLGNISLCQQTFEQIPRKDVYTWNSMISAYVRNGSHNDAINCLYKMLKYEVHPDFYTFPPVLKACRDINNGKIIHSWISKTGLEWDVFVAASLVHMYCRFGIFDAAYGIFTNMPFRDMGCWNAIISGFCQNGKGEKALEIMEKMKFEGIEMDSVTVSTILPICAQMDDMSHGRLIHLYVIKHGLESDLFVGNAFINFYAKFAELENSQKIFDSLLTRDLVSWNSIISAYEQNGNPDRALGFFHEMQKDGFAPDLLTLVSVASSIAQSRDTRGSKCVHGFVLKRSWFVKDVIIGNAVVDMYAKLGNVENARELFKRIPIKDVVSWNTMITGYGQNGLASDAIEVYQNMTRVRFPAGALWVGAVMFHASSVGGVHQDCGIFVAASLVHMYCHFVIFDAAYMIFTNILFRDIDCSNVIIYGFCQNGKGEKALEILHEMTFEGIEMDFVTVVGITRVRFPAGAFLSDDVLCLPGGGVHQPCQIQNDEKGLTEL</sequence>
<comment type="caution">
    <text evidence="1">The sequence shown here is derived from an EMBL/GenBank/DDBJ whole genome shotgun (WGS) entry which is preliminary data.</text>
</comment>
<keyword evidence="2" id="KW-1185">Reference proteome</keyword>
<reference evidence="2" key="1">
    <citation type="journal article" date="2022" name="Mol. Ecol. Resour.">
        <title>The genomes of chicory, endive, great burdock and yacon provide insights into Asteraceae palaeo-polyploidization history and plant inulin production.</title>
        <authorList>
            <person name="Fan W."/>
            <person name="Wang S."/>
            <person name="Wang H."/>
            <person name="Wang A."/>
            <person name="Jiang F."/>
            <person name="Liu H."/>
            <person name="Zhao H."/>
            <person name="Xu D."/>
            <person name="Zhang Y."/>
        </authorList>
    </citation>
    <scope>NUCLEOTIDE SEQUENCE [LARGE SCALE GENOMIC DNA]</scope>
    <source>
        <strain evidence="2">cv. Punajuju</strain>
    </source>
</reference>
<dbReference type="Proteomes" id="UP001055811">
    <property type="component" value="Linkage Group LG07"/>
</dbReference>
<evidence type="ECO:0000313" key="2">
    <source>
        <dbReference type="Proteomes" id="UP001055811"/>
    </source>
</evidence>
<dbReference type="EMBL" id="CM042015">
    <property type="protein sequence ID" value="KAI3707962.1"/>
    <property type="molecule type" value="Genomic_DNA"/>
</dbReference>
<reference evidence="1 2" key="2">
    <citation type="journal article" date="2022" name="Mol. Ecol. Resour.">
        <title>The genomes of chicory, endive, great burdock and yacon provide insights into Asteraceae paleo-polyploidization history and plant inulin production.</title>
        <authorList>
            <person name="Fan W."/>
            <person name="Wang S."/>
            <person name="Wang H."/>
            <person name="Wang A."/>
            <person name="Jiang F."/>
            <person name="Liu H."/>
            <person name="Zhao H."/>
            <person name="Xu D."/>
            <person name="Zhang Y."/>
        </authorList>
    </citation>
    <scope>NUCLEOTIDE SEQUENCE [LARGE SCALE GENOMIC DNA]</scope>
    <source>
        <strain evidence="2">cv. Punajuju</strain>
        <tissue evidence="1">Leaves</tissue>
    </source>
</reference>
<protein>
    <submittedName>
        <fullName evidence="1">Uncharacterized protein</fullName>
    </submittedName>
</protein>